<dbReference type="EMBL" id="BMAT01013531">
    <property type="protein sequence ID" value="GFS14716.1"/>
    <property type="molecule type" value="Genomic_DNA"/>
</dbReference>
<gene>
    <name evidence="2" type="ORF">ElyMa_006753000</name>
</gene>
<dbReference type="AlphaFoldDB" id="A0AAV4IX57"/>
<accession>A0AAV4IX57</accession>
<reference evidence="2 3" key="1">
    <citation type="journal article" date="2021" name="Elife">
        <title>Chloroplast acquisition without the gene transfer in kleptoplastic sea slugs, Plakobranchus ocellatus.</title>
        <authorList>
            <person name="Maeda T."/>
            <person name="Takahashi S."/>
            <person name="Yoshida T."/>
            <person name="Shimamura S."/>
            <person name="Takaki Y."/>
            <person name="Nagai Y."/>
            <person name="Toyoda A."/>
            <person name="Suzuki Y."/>
            <person name="Arimoto A."/>
            <person name="Ishii H."/>
            <person name="Satoh N."/>
            <person name="Nishiyama T."/>
            <person name="Hasebe M."/>
            <person name="Maruyama T."/>
            <person name="Minagawa J."/>
            <person name="Obokata J."/>
            <person name="Shigenobu S."/>
        </authorList>
    </citation>
    <scope>NUCLEOTIDE SEQUENCE [LARGE SCALE GENOMIC DNA]</scope>
</reference>
<keyword evidence="1" id="KW-0245">EGF-like domain</keyword>
<evidence type="ECO:0000313" key="2">
    <source>
        <dbReference type="EMBL" id="GFS14716.1"/>
    </source>
</evidence>
<protein>
    <submittedName>
        <fullName evidence="2">Multiple epidermal growth factor-like domains 10</fullName>
    </submittedName>
</protein>
<proteinExistence type="predicted"/>
<sequence length="352" mass="36966">MRLRNFKLTALSGASTDTPFTYDEPGTTQALYTVVPSPRISFPVSQVRFDLVAPKAMLTLCEVLVYGEISCLAGRFGLGCDRQCNCVNGGSCFVHSGGCPSGCAANYAGEDCHDCQTGKHGATCSLNCPTNCGGDNSCDRNTGACSQGCDPGYTGVQCQSTRFYNDTRVGPFTNQYVPLESTVLGVNRPATPTVLGQTMPVTILMGSVLWAVRTVIGVTSVICHVKSASTELGVYRPVVSTVLEQVTSVTTSLGIVTLAVIQDTSGENVYQSVMLGGTELVVLVNVTLAVPDQTMLVIMSMESVIVVLLESMGLMTVHNPAVPTVSEKTMPVIVTLETVMAAVFLGIGGTSV</sequence>
<dbReference type="InterPro" id="IPR042635">
    <property type="entry name" value="MEGF10/SREC1/2-like"/>
</dbReference>
<keyword evidence="3" id="KW-1185">Reference proteome</keyword>
<evidence type="ECO:0000256" key="1">
    <source>
        <dbReference type="ARBA" id="ARBA00022536"/>
    </source>
</evidence>
<dbReference type="Gene3D" id="2.170.300.10">
    <property type="entry name" value="Tie2 ligand-binding domain superfamily"/>
    <property type="match status" value="1"/>
</dbReference>
<dbReference type="Proteomes" id="UP000762676">
    <property type="component" value="Unassembled WGS sequence"/>
</dbReference>
<dbReference type="GO" id="GO:0005044">
    <property type="term" value="F:scavenger receptor activity"/>
    <property type="evidence" value="ECO:0007669"/>
    <property type="project" value="InterPro"/>
</dbReference>
<name>A0AAV4IX57_9GAST</name>
<organism evidence="2 3">
    <name type="scientific">Elysia marginata</name>
    <dbReference type="NCBI Taxonomy" id="1093978"/>
    <lineage>
        <taxon>Eukaryota</taxon>
        <taxon>Metazoa</taxon>
        <taxon>Spiralia</taxon>
        <taxon>Lophotrochozoa</taxon>
        <taxon>Mollusca</taxon>
        <taxon>Gastropoda</taxon>
        <taxon>Heterobranchia</taxon>
        <taxon>Euthyneura</taxon>
        <taxon>Panpulmonata</taxon>
        <taxon>Sacoglossa</taxon>
        <taxon>Placobranchoidea</taxon>
        <taxon>Plakobranchidae</taxon>
        <taxon>Elysia</taxon>
    </lineage>
</organism>
<dbReference type="PANTHER" id="PTHR24043:SF8">
    <property type="entry name" value="EGF-LIKE DOMAIN-CONTAINING PROTEIN"/>
    <property type="match status" value="1"/>
</dbReference>
<comment type="caution">
    <text evidence="2">The sequence shown here is derived from an EMBL/GenBank/DDBJ whole genome shotgun (WGS) entry which is preliminary data.</text>
</comment>
<dbReference type="PANTHER" id="PTHR24043">
    <property type="entry name" value="SCAVENGER RECEPTOR CLASS F"/>
    <property type="match status" value="1"/>
</dbReference>
<evidence type="ECO:0000313" key="3">
    <source>
        <dbReference type="Proteomes" id="UP000762676"/>
    </source>
</evidence>